<keyword evidence="2" id="KW-1185">Reference proteome</keyword>
<dbReference type="AlphaFoldDB" id="A0AAW0DMH9"/>
<proteinExistence type="predicted"/>
<evidence type="ECO:0000313" key="1">
    <source>
        <dbReference type="EMBL" id="KAK7052952.1"/>
    </source>
</evidence>
<organism evidence="1 2">
    <name type="scientific">Paramarasmius palmivorus</name>
    <dbReference type="NCBI Taxonomy" id="297713"/>
    <lineage>
        <taxon>Eukaryota</taxon>
        <taxon>Fungi</taxon>
        <taxon>Dikarya</taxon>
        <taxon>Basidiomycota</taxon>
        <taxon>Agaricomycotina</taxon>
        <taxon>Agaricomycetes</taxon>
        <taxon>Agaricomycetidae</taxon>
        <taxon>Agaricales</taxon>
        <taxon>Marasmiineae</taxon>
        <taxon>Marasmiaceae</taxon>
        <taxon>Paramarasmius</taxon>
    </lineage>
</organism>
<protein>
    <submittedName>
        <fullName evidence="1">Uncharacterized protein</fullName>
    </submittedName>
</protein>
<gene>
    <name evidence="1" type="ORF">VNI00_004272</name>
</gene>
<dbReference type="Proteomes" id="UP001383192">
    <property type="component" value="Unassembled WGS sequence"/>
</dbReference>
<reference evidence="1 2" key="1">
    <citation type="submission" date="2024-01" db="EMBL/GenBank/DDBJ databases">
        <title>A draft genome for a cacao thread blight-causing isolate of Paramarasmius palmivorus.</title>
        <authorList>
            <person name="Baruah I.K."/>
            <person name="Bukari Y."/>
            <person name="Amoako-Attah I."/>
            <person name="Meinhardt L.W."/>
            <person name="Bailey B.A."/>
            <person name="Cohen S.P."/>
        </authorList>
    </citation>
    <scope>NUCLEOTIDE SEQUENCE [LARGE SCALE GENOMIC DNA]</scope>
    <source>
        <strain evidence="1 2">GH-12</strain>
    </source>
</reference>
<dbReference type="EMBL" id="JAYKXP010000011">
    <property type="protein sequence ID" value="KAK7052952.1"/>
    <property type="molecule type" value="Genomic_DNA"/>
</dbReference>
<evidence type="ECO:0000313" key="2">
    <source>
        <dbReference type="Proteomes" id="UP001383192"/>
    </source>
</evidence>
<accession>A0AAW0DMH9</accession>
<comment type="caution">
    <text evidence="1">The sequence shown here is derived from an EMBL/GenBank/DDBJ whole genome shotgun (WGS) entry which is preliminary data.</text>
</comment>
<name>A0AAW0DMH9_9AGAR</name>
<sequence length="208" mass="23902">MSQELDSKYHRRITDEGAAILRDAFNQGMTRPTREQKEHLIGRINVLPGCEGYTVGKLTSLFGEWRHKSGLTEPIHKRMMLSPRKNDGTSSPTASLASDHIETLRILYEGTTHEPRQELVDTWARLLRVPSAEVTAWIRAEQLQREAKELRTELLLAMHHDVDDATTREPAPQSTEEFNKMFRPYGEMMKTFLDWVEREPCEAIGVSD</sequence>